<dbReference type="OrthoDB" id="1681234at2"/>
<proteinExistence type="predicted"/>
<keyword evidence="3" id="KW-1185">Reference proteome</keyword>
<dbReference type="Pfam" id="PF07561">
    <property type="entry name" value="DUF1540"/>
    <property type="match status" value="1"/>
</dbReference>
<dbReference type="Proteomes" id="UP000195437">
    <property type="component" value="Chromosome"/>
</dbReference>
<reference evidence="3" key="1">
    <citation type="submission" date="2017-05" db="EMBL/GenBank/DDBJ databases">
        <authorList>
            <person name="Sung H."/>
        </authorList>
    </citation>
    <scope>NUCLEOTIDE SEQUENCE [LARGE SCALE GENOMIC DNA]</scope>
    <source>
        <strain evidence="3">AR23208</strain>
    </source>
</reference>
<sequence length="71" mass="7840">MPEVRCSVSNCEYWAKGGACVANSILVEIDAHANRDFSTEFGEVGDGVHKDYAQNSAATMCHTFKQKKKEQ</sequence>
<dbReference type="RefSeq" id="WP_087457025.1">
    <property type="nucleotide sequence ID" value="NZ_CP021434.1"/>
</dbReference>
<protein>
    <submittedName>
        <fullName evidence="2">DUF1540 domain-containing protein</fullName>
    </submittedName>
</protein>
<organism evidence="2 3">
    <name type="scientific">Tumebacillus avium</name>
    <dbReference type="NCBI Taxonomy" id="1903704"/>
    <lineage>
        <taxon>Bacteria</taxon>
        <taxon>Bacillati</taxon>
        <taxon>Bacillota</taxon>
        <taxon>Bacilli</taxon>
        <taxon>Bacillales</taxon>
        <taxon>Alicyclobacillaceae</taxon>
        <taxon>Tumebacillus</taxon>
    </lineage>
</organism>
<dbReference type="KEGG" id="tum:CBW65_11935"/>
<name>A0A1Y0IP86_9BACL</name>
<evidence type="ECO:0000313" key="2">
    <source>
        <dbReference type="EMBL" id="ARU61646.1"/>
    </source>
</evidence>
<dbReference type="EMBL" id="CP021434">
    <property type="protein sequence ID" value="ARU61646.1"/>
    <property type="molecule type" value="Genomic_DNA"/>
</dbReference>
<dbReference type="AlphaFoldDB" id="A0A1Y0IP86"/>
<gene>
    <name evidence="2" type="ORF">CBW65_11935</name>
</gene>
<dbReference type="InterPro" id="IPR011437">
    <property type="entry name" value="DUF1540"/>
</dbReference>
<evidence type="ECO:0000313" key="3">
    <source>
        <dbReference type="Proteomes" id="UP000195437"/>
    </source>
</evidence>
<evidence type="ECO:0000259" key="1">
    <source>
        <dbReference type="Pfam" id="PF07561"/>
    </source>
</evidence>
<accession>A0A1Y0IP86</accession>
<feature type="domain" description="DUF1540" evidence="1">
    <location>
        <begin position="4"/>
        <end position="64"/>
    </location>
</feature>